<evidence type="ECO:0000256" key="6">
    <source>
        <dbReference type="SAM" id="Phobius"/>
    </source>
</evidence>
<dbReference type="PANTHER" id="PTHR30086:SF20">
    <property type="entry name" value="ARGININE EXPORTER PROTEIN ARGO-RELATED"/>
    <property type="match status" value="1"/>
</dbReference>
<accession>E1JYI5</accession>
<evidence type="ECO:0000256" key="5">
    <source>
        <dbReference type="ARBA" id="ARBA00023136"/>
    </source>
</evidence>
<dbReference type="GO" id="GO:0005886">
    <property type="term" value="C:plasma membrane"/>
    <property type="evidence" value="ECO:0007669"/>
    <property type="project" value="UniProtKB-SubCell"/>
</dbReference>
<dbReference type="Proteomes" id="UP000006250">
    <property type="component" value="Unassembled WGS sequence"/>
</dbReference>
<keyword evidence="2" id="KW-1003">Cell membrane</keyword>
<evidence type="ECO:0000256" key="4">
    <source>
        <dbReference type="ARBA" id="ARBA00022989"/>
    </source>
</evidence>
<dbReference type="EMBL" id="AECZ01000018">
    <property type="protein sequence ID" value="EFL50569.1"/>
    <property type="molecule type" value="Genomic_DNA"/>
</dbReference>
<feature type="transmembrane region" description="Helical" evidence="6">
    <location>
        <begin position="6"/>
        <end position="28"/>
    </location>
</feature>
<organism evidence="7 8">
    <name type="scientific">Solidesulfovibrio fructosivorans JJ]</name>
    <dbReference type="NCBI Taxonomy" id="596151"/>
    <lineage>
        <taxon>Bacteria</taxon>
        <taxon>Pseudomonadati</taxon>
        <taxon>Thermodesulfobacteriota</taxon>
        <taxon>Desulfovibrionia</taxon>
        <taxon>Desulfovibrionales</taxon>
        <taxon>Desulfovibrionaceae</taxon>
        <taxon>Solidesulfovibrio</taxon>
    </lineage>
</organism>
<dbReference type="OrthoDB" id="9807053at2"/>
<keyword evidence="5 6" id="KW-0472">Membrane</keyword>
<keyword evidence="8" id="KW-1185">Reference proteome</keyword>
<dbReference type="eggNOG" id="COG1280">
    <property type="taxonomic scope" value="Bacteria"/>
</dbReference>
<feature type="transmembrane region" description="Helical" evidence="6">
    <location>
        <begin position="40"/>
        <end position="63"/>
    </location>
</feature>
<feature type="transmembrane region" description="Helical" evidence="6">
    <location>
        <begin position="185"/>
        <end position="202"/>
    </location>
</feature>
<dbReference type="InterPro" id="IPR001123">
    <property type="entry name" value="LeuE-type"/>
</dbReference>
<sequence precursor="true">MHLQNYTAYLTALTASMLTPGPAMLQALTLGVRHGCRPVVFVALGNVCATLVQIVVTLYGLSLLGREPWLLRAASLAGAVYIAWLGFVLWRTGARRIAPDAAGDRPPLVSLALQGAGVAAVNPKAWGFLGALMPPFAAAGMPAVPDIALLAAPICLLAFGGMLAYARFGAFLATALASPRAARRFFRTVAATLWACAGYFAFG</sequence>
<evidence type="ECO:0000256" key="1">
    <source>
        <dbReference type="ARBA" id="ARBA00004651"/>
    </source>
</evidence>
<dbReference type="Pfam" id="PF01810">
    <property type="entry name" value="LysE"/>
    <property type="match status" value="1"/>
</dbReference>
<keyword evidence="4 6" id="KW-1133">Transmembrane helix</keyword>
<reference evidence="7 8" key="1">
    <citation type="submission" date="2010-08" db="EMBL/GenBank/DDBJ databases">
        <title>The draft genome of Desulfovibrio fructosovorans JJ.</title>
        <authorList>
            <consortium name="US DOE Joint Genome Institute (JGI-PGF)"/>
            <person name="Lucas S."/>
            <person name="Copeland A."/>
            <person name="Lapidus A."/>
            <person name="Cheng J.-F."/>
            <person name="Bruce D."/>
            <person name="Goodwin L."/>
            <person name="Pitluck S."/>
            <person name="Land M.L."/>
            <person name="Hauser L."/>
            <person name="Chang Y.-J."/>
            <person name="Jeffries C."/>
            <person name="Wall J.D."/>
            <person name="Stahl D.A."/>
            <person name="Arkin A.P."/>
            <person name="Dehal P."/>
            <person name="Stolyar S.M."/>
            <person name="Hazen T.C."/>
            <person name="Woyke T.J."/>
        </authorList>
    </citation>
    <scope>NUCLEOTIDE SEQUENCE [LARGE SCALE GENOMIC DNA]</scope>
    <source>
        <strain evidence="7 8">JJ</strain>
    </source>
</reference>
<gene>
    <name evidence="7" type="ORF">DesfrDRAFT_2684</name>
</gene>
<evidence type="ECO:0000313" key="8">
    <source>
        <dbReference type="Proteomes" id="UP000006250"/>
    </source>
</evidence>
<proteinExistence type="predicted"/>
<evidence type="ECO:0000256" key="2">
    <source>
        <dbReference type="ARBA" id="ARBA00022475"/>
    </source>
</evidence>
<evidence type="ECO:0000256" key="3">
    <source>
        <dbReference type="ARBA" id="ARBA00022692"/>
    </source>
</evidence>
<comment type="subcellular location">
    <subcellularLocation>
        <location evidence="1">Cell membrane</location>
        <topology evidence="1">Multi-pass membrane protein</topology>
    </subcellularLocation>
</comment>
<comment type="caution">
    <text evidence="7">The sequence shown here is derived from an EMBL/GenBank/DDBJ whole genome shotgun (WGS) entry which is preliminary data.</text>
</comment>
<dbReference type="STRING" id="596151.DesfrDRAFT_2684"/>
<dbReference type="AlphaFoldDB" id="E1JYI5"/>
<feature type="transmembrane region" description="Helical" evidence="6">
    <location>
        <begin position="69"/>
        <end position="90"/>
    </location>
</feature>
<feature type="transmembrane region" description="Helical" evidence="6">
    <location>
        <begin position="150"/>
        <end position="173"/>
    </location>
</feature>
<protein>
    <submittedName>
        <fullName evidence="7">Lysine exporter protein (LYSE/YGGA)</fullName>
    </submittedName>
</protein>
<evidence type="ECO:0000313" key="7">
    <source>
        <dbReference type="EMBL" id="EFL50569.1"/>
    </source>
</evidence>
<name>E1JYI5_SOLFR</name>
<dbReference type="PANTHER" id="PTHR30086">
    <property type="entry name" value="ARGININE EXPORTER PROTEIN ARGO"/>
    <property type="match status" value="1"/>
</dbReference>
<dbReference type="GO" id="GO:0015171">
    <property type="term" value="F:amino acid transmembrane transporter activity"/>
    <property type="evidence" value="ECO:0007669"/>
    <property type="project" value="TreeGrafter"/>
</dbReference>
<dbReference type="RefSeq" id="WP_005994652.1">
    <property type="nucleotide sequence ID" value="NZ_AECZ01000018.1"/>
</dbReference>
<keyword evidence="3 6" id="KW-0812">Transmembrane</keyword>